<dbReference type="PRINTS" id="PR01036">
    <property type="entry name" value="TCRTETB"/>
</dbReference>
<dbReference type="Gene3D" id="1.20.1720.10">
    <property type="entry name" value="Multidrug resistance protein D"/>
    <property type="match status" value="1"/>
</dbReference>
<dbReference type="NCBIfam" id="TIGR00711">
    <property type="entry name" value="efflux_EmrB"/>
    <property type="match status" value="1"/>
</dbReference>
<keyword evidence="4 9" id="KW-0812">Transmembrane</keyword>
<dbReference type="GO" id="GO:0005886">
    <property type="term" value="C:plasma membrane"/>
    <property type="evidence" value="ECO:0007669"/>
    <property type="project" value="UniProtKB-SubCell"/>
</dbReference>
<keyword evidence="3" id="KW-1003">Cell membrane</keyword>
<keyword evidence="5 9" id="KW-1133">Transmembrane helix</keyword>
<dbReference type="AlphaFoldDB" id="A0A852ZWY8"/>
<gene>
    <name evidence="11" type="ORF">FHU37_003856</name>
</gene>
<evidence type="ECO:0000256" key="7">
    <source>
        <dbReference type="ARBA" id="ARBA00023251"/>
    </source>
</evidence>
<feature type="compositionally biased region" description="Basic and acidic residues" evidence="8">
    <location>
        <begin position="553"/>
        <end position="563"/>
    </location>
</feature>
<dbReference type="Pfam" id="PF07690">
    <property type="entry name" value="MFS_1"/>
    <property type="match status" value="1"/>
</dbReference>
<dbReference type="PROSITE" id="PS50850">
    <property type="entry name" value="MFS"/>
    <property type="match status" value="1"/>
</dbReference>
<organism evidence="11 12">
    <name type="scientific">Allostreptomyces psammosilenae</name>
    <dbReference type="NCBI Taxonomy" id="1892865"/>
    <lineage>
        <taxon>Bacteria</taxon>
        <taxon>Bacillati</taxon>
        <taxon>Actinomycetota</taxon>
        <taxon>Actinomycetes</taxon>
        <taxon>Kitasatosporales</taxon>
        <taxon>Streptomycetaceae</taxon>
        <taxon>Allostreptomyces</taxon>
    </lineage>
</organism>
<evidence type="ECO:0000256" key="3">
    <source>
        <dbReference type="ARBA" id="ARBA00022475"/>
    </source>
</evidence>
<dbReference type="PANTHER" id="PTHR42718">
    <property type="entry name" value="MAJOR FACILITATOR SUPERFAMILY MULTIDRUG TRANSPORTER MFSC"/>
    <property type="match status" value="1"/>
</dbReference>
<feature type="transmembrane region" description="Helical" evidence="9">
    <location>
        <begin position="21"/>
        <end position="46"/>
    </location>
</feature>
<protein>
    <submittedName>
        <fullName evidence="11">EmrB/QacA subfamily drug resistance transporter</fullName>
    </submittedName>
</protein>
<dbReference type="SUPFAM" id="SSF103473">
    <property type="entry name" value="MFS general substrate transporter"/>
    <property type="match status" value="1"/>
</dbReference>
<dbReference type="RefSeq" id="WP_179815421.1">
    <property type="nucleotide sequence ID" value="NZ_JACBZD010000001.1"/>
</dbReference>
<dbReference type="CDD" id="cd17321">
    <property type="entry name" value="MFS_MMR_MDR_like"/>
    <property type="match status" value="1"/>
</dbReference>
<comment type="caution">
    <text evidence="11">The sequence shown here is derived from an EMBL/GenBank/DDBJ whole genome shotgun (WGS) entry which is preliminary data.</text>
</comment>
<dbReference type="InterPro" id="IPR011701">
    <property type="entry name" value="MFS"/>
</dbReference>
<feature type="transmembrane region" description="Helical" evidence="9">
    <location>
        <begin position="487"/>
        <end position="510"/>
    </location>
</feature>
<feature type="transmembrane region" description="Helical" evidence="9">
    <location>
        <begin position="214"/>
        <end position="233"/>
    </location>
</feature>
<evidence type="ECO:0000256" key="6">
    <source>
        <dbReference type="ARBA" id="ARBA00023136"/>
    </source>
</evidence>
<evidence type="ECO:0000313" key="11">
    <source>
        <dbReference type="EMBL" id="NYI06913.1"/>
    </source>
</evidence>
<evidence type="ECO:0000256" key="4">
    <source>
        <dbReference type="ARBA" id="ARBA00022692"/>
    </source>
</evidence>
<proteinExistence type="predicted"/>
<evidence type="ECO:0000256" key="8">
    <source>
        <dbReference type="SAM" id="MobiDB-lite"/>
    </source>
</evidence>
<sequence>MSSQPSGPPPRTVPEEVHRRRWAILGVLVLSLLVVVLDNSILNVAMRTIATPPPVGLGANQAELEWAINSYTLVFAGLLFTAGILGDRLGRKKVLLTGMVVFGAASLLSAFAGSPAELIAYRGLMGVGGALVMPVTLAIITNVFEPQERPRAIGIWAGAVGLAIAIGPITGGLLLERFWWGSVFLVNVPIVVVAVIAMFVVVPESRDPAPGRMDPVGVLLSIVGLVLLVFAIIRGGELADVTVPEVWATGLGGLLVLALFAWHELRTDHPAVDLRLFRDRQVAAAMITIWLAFFVLMGVGFFMIFYLQSVRGYTPLQSGLMMLPQAVAQLAFAPRASAVVDRLGARVVAAGGLTLVALSFLLFLLVDAGTPAWLLAVVFFVQGAGIAHVSPPATVAIMAALPREKAGTGSALSSAVRQVGAALGVAVLGTVLSTSYRDGVEAPLAAIPAELRHTAGESIEATLGVAASLGARGQALVEPARAAFVDAMHLTSLVSAAVTLLGAVVVFRFLPGRLARPGGADRAAGTGRMGQAEGTTPVPAEGDRSPSAAPASGDHEPNDPVRV</sequence>
<evidence type="ECO:0000256" key="2">
    <source>
        <dbReference type="ARBA" id="ARBA00022448"/>
    </source>
</evidence>
<dbReference type="EMBL" id="JACBZD010000001">
    <property type="protein sequence ID" value="NYI06913.1"/>
    <property type="molecule type" value="Genomic_DNA"/>
</dbReference>
<feature type="domain" description="Major facilitator superfamily (MFS) profile" evidence="10">
    <location>
        <begin position="24"/>
        <end position="514"/>
    </location>
</feature>
<feature type="transmembrane region" description="Helical" evidence="9">
    <location>
        <begin position="152"/>
        <end position="173"/>
    </location>
</feature>
<feature type="transmembrane region" description="Helical" evidence="9">
    <location>
        <begin position="345"/>
        <end position="366"/>
    </location>
</feature>
<dbReference type="Proteomes" id="UP000567795">
    <property type="component" value="Unassembled WGS sequence"/>
</dbReference>
<feature type="transmembrane region" description="Helical" evidence="9">
    <location>
        <begin position="245"/>
        <end position="262"/>
    </location>
</feature>
<dbReference type="InterPro" id="IPR036259">
    <property type="entry name" value="MFS_trans_sf"/>
</dbReference>
<comment type="subcellular location">
    <subcellularLocation>
        <location evidence="1">Cell membrane</location>
        <topology evidence="1">Multi-pass membrane protein</topology>
    </subcellularLocation>
</comment>
<evidence type="ECO:0000256" key="9">
    <source>
        <dbReference type="SAM" id="Phobius"/>
    </source>
</evidence>
<dbReference type="Gene3D" id="1.20.1250.20">
    <property type="entry name" value="MFS general substrate transporter like domains"/>
    <property type="match status" value="1"/>
</dbReference>
<evidence type="ECO:0000259" key="10">
    <source>
        <dbReference type="PROSITE" id="PS50850"/>
    </source>
</evidence>
<name>A0A852ZWY8_9ACTN</name>
<feature type="transmembrane region" description="Helical" evidence="9">
    <location>
        <begin position="372"/>
        <end position="398"/>
    </location>
</feature>
<accession>A0A852ZWY8</accession>
<feature type="region of interest" description="Disordered" evidence="8">
    <location>
        <begin position="517"/>
        <end position="563"/>
    </location>
</feature>
<dbReference type="PANTHER" id="PTHR42718:SF42">
    <property type="entry name" value="EXPORT PROTEIN"/>
    <property type="match status" value="1"/>
</dbReference>
<feature type="transmembrane region" description="Helical" evidence="9">
    <location>
        <begin position="282"/>
        <end position="307"/>
    </location>
</feature>
<dbReference type="GO" id="GO:0046677">
    <property type="term" value="P:response to antibiotic"/>
    <property type="evidence" value="ECO:0007669"/>
    <property type="project" value="UniProtKB-KW"/>
</dbReference>
<keyword evidence="6 9" id="KW-0472">Membrane</keyword>
<feature type="transmembrane region" description="Helical" evidence="9">
    <location>
        <begin position="94"/>
        <end position="113"/>
    </location>
</feature>
<feature type="transmembrane region" description="Helical" evidence="9">
    <location>
        <begin position="66"/>
        <end position="85"/>
    </location>
</feature>
<evidence type="ECO:0000256" key="1">
    <source>
        <dbReference type="ARBA" id="ARBA00004651"/>
    </source>
</evidence>
<keyword evidence="7" id="KW-0046">Antibiotic resistance</keyword>
<feature type="transmembrane region" description="Helical" evidence="9">
    <location>
        <begin position="119"/>
        <end position="140"/>
    </location>
</feature>
<keyword evidence="12" id="KW-1185">Reference proteome</keyword>
<keyword evidence="2" id="KW-0813">Transport</keyword>
<reference evidence="11 12" key="1">
    <citation type="submission" date="2020-07" db="EMBL/GenBank/DDBJ databases">
        <title>Sequencing the genomes of 1000 actinobacteria strains.</title>
        <authorList>
            <person name="Klenk H.-P."/>
        </authorList>
    </citation>
    <scope>NUCLEOTIDE SEQUENCE [LARGE SCALE GENOMIC DNA]</scope>
    <source>
        <strain evidence="11 12">DSM 42178</strain>
    </source>
</reference>
<dbReference type="GO" id="GO:0022857">
    <property type="term" value="F:transmembrane transporter activity"/>
    <property type="evidence" value="ECO:0007669"/>
    <property type="project" value="InterPro"/>
</dbReference>
<evidence type="ECO:0000256" key="5">
    <source>
        <dbReference type="ARBA" id="ARBA00022989"/>
    </source>
</evidence>
<dbReference type="InterPro" id="IPR020846">
    <property type="entry name" value="MFS_dom"/>
</dbReference>
<feature type="transmembrane region" description="Helical" evidence="9">
    <location>
        <begin position="179"/>
        <end position="202"/>
    </location>
</feature>
<dbReference type="InterPro" id="IPR004638">
    <property type="entry name" value="EmrB-like"/>
</dbReference>
<evidence type="ECO:0000313" key="12">
    <source>
        <dbReference type="Proteomes" id="UP000567795"/>
    </source>
</evidence>